<evidence type="ECO:0000256" key="1">
    <source>
        <dbReference type="ARBA" id="ARBA00022723"/>
    </source>
</evidence>
<feature type="compositionally biased region" description="Basic and acidic residues" evidence="4">
    <location>
        <begin position="1327"/>
        <end position="1337"/>
    </location>
</feature>
<feature type="compositionally biased region" description="Basic residues" evidence="4">
    <location>
        <begin position="802"/>
        <end position="815"/>
    </location>
</feature>
<proteinExistence type="predicted"/>
<feature type="region of interest" description="Disordered" evidence="4">
    <location>
        <begin position="1"/>
        <end position="22"/>
    </location>
</feature>
<evidence type="ECO:0000256" key="2">
    <source>
        <dbReference type="ARBA" id="ARBA00022771"/>
    </source>
</evidence>
<feature type="region of interest" description="Disordered" evidence="4">
    <location>
        <begin position="606"/>
        <end position="769"/>
    </location>
</feature>
<feature type="region of interest" description="Disordered" evidence="4">
    <location>
        <begin position="787"/>
        <end position="904"/>
    </location>
</feature>
<dbReference type="PANTHER" id="PTHR14493">
    <property type="entry name" value="UNKEMPT FAMILY MEMBER"/>
    <property type="match status" value="1"/>
</dbReference>
<feature type="region of interest" description="Disordered" evidence="4">
    <location>
        <begin position="1037"/>
        <end position="1076"/>
    </location>
</feature>
<accession>A0A7S4RF82</accession>
<protein>
    <recommendedName>
        <fullName evidence="6">C3H1-type domain-containing protein</fullName>
    </recommendedName>
</protein>
<dbReference type="GO" id="GO:0008270">
    <property type="term" value="F:zinc ion binding"/>
    <property type="evidence" value="ECO:0007669"/>
    <property type="project" value="UniProtKB-KW"/>
</dbReference>
<dbReference type="EMBL" id="HBNS01021375">
    <property type="protein sequence ID" value="CAE4611134.1"/>
    <property type="molecule type" value="Transcribed_RNA"/>
</dbReference>
<keyword evidence="2" id="KW-0863">Zinc-finger</keyword>
<feature type="compositionally biased region" description="Low complexity" evidence="4">
    <location>
        <begin position="694"/>
        <end position="741"/>
    </location>
</feature>
<feature type="region of interest" description="Disordered" evidence="4">
    <location>
        <begin position="264"/>
        <end position="314"/>
    </location>
</feature>
<feature type="compositionally biased region" description="Basic and acidic residues" evidence="4">
    <location>
        <begin position="341"/>
        <end position="375"/>
    </location>
</feature>
<organism evidence="5">
    <name type="scientific">Ditylum brightwellii</name>
    <dbReference type="NCBI Taxonomy" id="49249"/>
    <lineage>
        <taxon>Eukaryota</taxon>
        <taxon>Sar</taxon>
        <taxon>Stramenopiles</taxon>
        <taxon>Ochrophyta</taxon>
        <taxon>Bacillariophyta</taxon>
        <taxon>Mediophyceae</taxon>
        <taxon>Lithodesmiophycidae</taxon>
        <taxon>Lithodesmiales</taxon>
        <taxon>Lithodesmiaceae</taxon>
        <taxon>Ditylum</taxon>
    </lineage>
</organism>
<sequence length="1451" mass="156641">MSDGGVKLSHVGGTDNNNAEFNNHQQISHGFTSNSVGSNTVNDGTDQLCGDNSAVWGVVAKPYHPEPKGWDFNATNPIDGALFPVDGLETGVTDSQPPLTGFPISNPTFRQYQVDTCSRAVLHRSNYTETNNGDIPNSLNSVPVRFPVTPVVSIVPNNNAGKDTLVSSVTPFSSITETRGGKNASGFNSASTIHSIDYGRVRENSTKTYPSRGDETVPSESHQYPPRVLPLNSMCFPSNIAADPNTNTATTTTTIEQSSVGTFLPLDSKTNLNTTSNSEGLRPPLGSPGQRTVVKRGDSSGPSTLDSFELERNGNKISSKGTQVLGVSLDVLGDYHRKRMRMDNAREISPHQRSGDMDEKLEGDDHDHPYREVNNARHTTPVSAGADATSGHASSDDGMWRSTDEIIAAAATSSASETSVAPAVGFPYASSTGQPPTNQTLPVQRYGEGTNNGVSTAEMSVMASAAMGTLCSPNVASIPAPNLAMDFGENNSAVPNVVSNKNSAASKPDGVSRFSAEASPTSRSLDTEATVSTSTVSWVEQESPPSHRMLLPNAPSSASAMQRRPDRLTMRLEKSSAVPASRDSASEGIKNLLPHRRFQALDNRVTAPTPSSAHLTTSSYHGSASSGPDKSPLTAPRGYPPFVKARRSMLPQSQGQSSPAQTQTFGQVQQQQQRQWGPQHQLLMSRGTPPPAMQSWQDQHSHQQHQQQLPYQQSDDASPPYSHSSDDSPLSSPSLSPRMSSQVPPPLYQEGITHDQHPVAHHGPPRYLNHRDKVEVPAQHIRDVAPSHRPHHLSSQSVGGQHQHHHEPFHPRHHQQQYPASPHHMHAAPSTHHVPQHQRMGGYGHHYPNYDVNTGMGFASPPSSSTGTAMPQHMHARNIPHHGGGGAPSSSASPSNPPASRSPPEILKTLLRKKACLYEPGTSRAIALATWLVGRRLALAHGYFSRQQLQSGVHAAAASKIENGVITRTKVNRCMQIILNSCFHYIIPRPDGSEEKGDAFQGAFAERAVDDGHLLQELPSPWDDVVIDDKLVENALQRSAEKTDDEDEETPSSGRGRQAKKRGFSPPSDVKDGVAGVSGAGSKRAVLLCFNENVRSAEDVFRCHNEFIRDAAHSANLQLTAQDWRSFFSGEDVTNAQGGIFGEGFVPQQQQVDLPTSMQLPSSIFSPEGMGLFKKATPDESSAQSDILGCMTSSELSRFRTTWCSKRYDHDPALCFFAHVEINQGWLRRDPRVCRYTPQMCPHIKGVPLAATTAPGSKFKGGGSSGQSSTKCFFNVCPHGVHCTYAHSKEEIEYHPDQYKKRICDVASVTTPPSGRGSQPSCPLRDICPHFHPHDQQPTHAPQLKQHYPRHANQRRGDSPGRGGKRHVVASAGGGGGAGTDQQPCGAPMLYVSPAPKSDFEASLMLPGLRDIFRRHSSTLYALHCGVPLSSCTYSNFGDDWGLPAIGKSGE</sequence>
<feature type="region of interest" description="Disordered" evidence="4">
    <location>
        <begin position="498"/>
        <end position="564"/>
    </location>
</feature>
<gene>
    <name evidence="5" type="ORF">DBRI00130_LOCUS16941</name>
</gene>
<feature type="compositionally biased region" description="Polar residues" evidence="4">
    <location>
        <begin position="650"/>
        <end position="660"/>
    </location>
</feature>
<dbReference type="InterPro" id="IPR045234">
    <property type="entry name" value="Unkempt-like"/>
</dbReference>
<feature type="compositionally biased region" description="Polar residues" evidence="4">
    <location>
        <begin position="606"/>
        <end position="628"/>
    </location>
</feature>
<feature type="compositionally biased region" description="Polar residues" evidence="4">
    <location>
        <begin position="1310"/>
        <end position="1321"/>
    </location>
</feature>
<reference evidence="5" key="1">
    <citation type="submission" date="2021-01" db="EMBL/GenBank/DDBJ databases">
        <authorList>
            <person name="Corre E."/>
            <person name="Pelletier E."/>
            <person name="Niang G."/>
            <person name="Scheremetjew M."/>
            <person name="Finn R."/>
            <person name="Kale V."/>
            <person name="Holt S."/>
            <person name="Cochrane G."/>
            <person name="Meng A."/>
            <person name="Brown T."/>
            <person name="Cohen L."/>
        </authorList>
    </citation>
    <scope>NUCLEOTIDE SEQUENCE</scope>
    <source>
        <strain evidence="5">GSO104</strain>
    </source>
</reference>
<evidence type="ECO:0000313" key="5">
    <source>
        <dbReference type="EMBL" id="CAE4611134.1"/>
    </source>
</evidence>
<evidence type="ECO:0000256" key="3">
    <source>
        <dbReference type="ARBA" id="ARBA00022833"/>
    </source>
</evidence>
<feature type="region of interest" description="Disordered" evidence="4">
    <location>
        <begin position="1310"/>
        <end position="1383"/>
    </location>
</feature>
<evidence type="ECO:0008006" key="6">
    <source>
        <dbReference type="Google" id="ProtNLM"/>
    </source>
</evidence>
<feature type="compositionally biased region" description="Polar residues" evidence="4">
    <location>
        <begin position="268"/>
        <end position="279"/>
    </location>
</feature>
<keyword evidence="3" id="KW-0862">Zinc</keyword>
<dbReference type="PANTHER" id="PTHR14493:SF50">
    <property type="entry name" value="RING FINGER PROTEIN UNKEMPT"/>
    <property type="match status" value="1"/>
</dbReference>
<keyword evidence="1" id="KW-0479">Metal-binding</keyword>
<evidence type="ECO:0000256" key="4">
    <source>
        <dbReference type="SAM" id="MobiDB-lite"/>
    </source>
</evidence>
<feature type="compositionally biased region" description="Polar residues" evidence="4">
    <location>
        <begin position="518"/>
        <end position="544"/>
    </location>
</feature>
<feature type="compositionally biased region" description="Low complexity" evidence="4">
    <location>
        <begin position="661"/>
        <end position="681"/>
    </location>
</feature>
<name>A0A7S4RF82_9STRA</name>
<feature type="region of interest" description="Disordered" evidence="4">
    <location>
        <begin position="341"/>
        <end position="399"/>
    </location>
</feature>